<dbReference type="PANTHER" id="PTHR43765:SF2">
    <property type="entry name" value="2-DEHYDROPANTOATE 2-REDUCTASE"/>
    <property type="match status" value="1"/>
</dbReference>
<comment type="caution">
    <text evidence="13">The sequence shown here is derived from an EMBL/GenBank/DDBJ whole genome shotgun (WGS) entry which is preliminary data.</text>
</comment>
<evidence type="ECO:0000256" key="8">
    <source>
        <dbReference type="ARBA" id="ARBA00032024"/>
    </source>
</evidence>
<dbReference type="AlphaFoldDB" id="A0A317EGD7"/>
<dbReference type="InterPro" id="IPR008927">
    <property type="entry name" value="6-PGluconate_DH-like_C_sf"/>
</dbReference>
<dbReference type="UniPathway" id="UPA00028">
    <property type="reaction ID" value="UER00004"/>
</dbReference>
<dbReference type="SUPFAM" id="SSF48179">
    <property type="entry name" value="6-phosphogluconate dehydrogenase C-terminal domain-like"/>
    <property type="match status" value="1"/>
</dbReference>
<dbReference type="InterPro" id="IPR013328">
    <property type="entry name" value="6PGD_dom2"/>
</dbReference>
<dbReference type="SUPFAM" id="SSF51735">
    <property type="entry name" value="NAD(P)-binding Rossmann-fold domains"/>
    <property type="match status" value="1"/>
</dbReference>
<dbReference type="InterPro" id="IPR036291">
    <property type="entry name" value="NAD(P)-bd_dom_sf"/>
</dbReference>
<evidence type="ECO:0000256" key="7">
    <source>
        <dbReference type="ARBA" id="ARBA00023002"/>
    </source>
</evidence>
<dbReference type="EC" id="1.1.1.169" evidence="3 10"/>
<dbReference type="GO" id="GO:0015940">
    <property type="term" value="P:pantothenate biosynthetic process"/>
    <property type="evidence" value="ECO:0007669"/>
    <property type="project" value="UniProtKB-UniPathway"/>
</dbReference>
<sequence length="336" mass="35387">MRIAVLGAGLIGGYVGGRLAAAGADVTFIGRPRQIDVLRETGLTLSDLDERRVVIPPGKLALATEAAALADADMILLTVKSPATEGAAADIAAHARPGTPVVSLQNGVSNPERLRALLADHPVIAGMVPFNVAEPAPGHVHQGTSGHIAIEDRPETAPLVPLFAAAGLPLDLHSDMLAVAWAKLLINLNNAINALSGLPLAAQLADRDYRRCFALCQREALKLMAAAGIVPAQLGPLPPSRMPFMLSLPDWLFRRLSRRGGTPKIDRLARSSMADDLVARRKTEVDYINGEVVALARRLGRTAPVNARVIELIRAREAGGPAMTGAALRAALRRAA</sequence>
<evidence type="ECO:0000256" key="6">
    <source>
        <dbReference type="ARBA" id="ARBA00022857"/>
    </source>
</evidence>
<dbReference type="Gene3D" id="1.10.1040.10">
    <property type="entry name" value="N-(1-d-carboxylethyl)-l-norvaline Dehydrogenase, domain 2"/>
    <property type="match status" value="1"/>
</dbReference>
<evidence type="ECO:0000256" key="3">
    <source>
        <dbReference type="ARBA" id="ARBA00013014"/>
    </source>
</evidence>
<dbReference type="NCBIfam" id="NF006083">
    <property type="entry name" value="PRK08229.1"/>
    <property type="match status" value="1"/>
</dbReference>
<keyword evidence="6 10" id="KW-0521">NADP</keyword>
<dbReference type="InterPro" id="IPR050838">
    <property type="entry name" value="Ketopantoate_reductase"/>
</dbReference>
<dbReference type="OrthoDB" id="247668at2"/>
<evidence type="ECO:0000256" key="9">
    <source>
        <dbReference type="ARBA" id="ARBA00048793"/>
    </source>
</evidence>
<protein>
    <recommendedName>
        <fullName evidence="4 10">2-dehydropantoate 2-reductase</fullName>
        <ecNumber evidence="3 10">1.1.1.169</ecNumber>
    </recommendedName>
    <alternativeName>
        <fullName evidence="8 10">Ketopantoate reductase</fullName>
    </alternativeName>
</protein>
<comment type="pathway">
    <text evidence="1 10">Cofactor biosynthesis; (R)-pantothenate biosynthesis; (R)-pantoate from 3-methyl-2-oxobutanoate: step 2/2.</text>
</comment>
<evidence type="ECO:0000256" key="10">
    <source>
        <dbReference type="RuleBase" id="RU362068"/>
    </source>
</evidence>
<comment type="function">
    <text evidence="10">Catalyzes the NADPH-dependent reduction of ketopantoate into pantoic acid.</text>
</comment>
<evidence type="ECO:0000259" key="11">
    <source>
        <dbReference type="Pfam" id="PF02558"/>
    </source>
</evidence>
<dbReference type="GO" id="GO:0005737">
    <property type="term" value="C:cytoplasm"/>
    <property type="evidence" value="ECO:0007669"/>
    <property type="project" value="TreeGrafter"/>
</dbReference>
<feature type="domain" description="Ketopantoate reductase N-terminal" evidence="11">
    <location>
        <begin position="3"/>
        <end position="153"/>
    </location>
</feature>
<evidence type="ECO:0000313" key="14">
    <source>
        <dbReference type="Proteomes" id="UP000245461"/>
    </source>
</evidence>
<evidence type="ECO:0000256" key="4">
    <source>
        <dbReference type="ARBA" id="ARBA00019465"/>
    </source>
</evidence>
<feature type="domain" description="Ketopantoate reductase C-terminal" evidence="12">
    <location>
        <begin position="175"/>
        <end position="317"/>
    </location>
</feature>
<dbReference type="RefSeq" id="WP_109902187.1">
    <property type="nucleotide sequence ID" value="NZ_QGLE01000001.1"/>
</dbReference>
<dbReference type="Pfam" id="PF02558">
    <property type="entry name" value="ApbA"/>
    <property type="match status" value="1"/>
</dbReference>
<keyword evidence="5 10" id="KW-0566">Pantothenate biosynthesis</keyword>
<dbReference type="NCBIfam" id="TIGR00745">
    <property type="entry name" value="apbA_panE"/>
    <property type="match status" value="1"/>
</dbReference>
<evidence type="ECO:0000256" key="5">
    <source>
        <dbReference type="ARBA" id="ARBA00022655"/>
    </source>
</evidence>
<gene>
    <name evidence="13" type="ORF">DKG74_02380</name>
</gene>
<evidence type="ECO:0000256" key="1">
    <source>
        <dbReference type="ARBA" id="ARBA00004994"/>
    </source>
</evidence>
<dbReference type="EMBL" id="QGLE01000001">
    <property type="protein sequence ID" value="PWR25821.1"/>
    <property type="molecule type" value="Genomic_DNA"/>
</dbReference>
<reference evidence="13 14" key="1">
    <citation type="submission" date="2018-05" db="EMBL/GenBank/DDBJ databases">
        <title>Zavarzinia sp. HR-AS.</title>
        <authorList>
            <person name="Lee Y."/>
            <person name="Jeon C.O."/>
        </authorList>
    </citation>
    <scope>NUCLEOTIDE SEQUENCE [LARGE SCALE GENOMIC DNA]</scope>
    <source>
        <strain evidence="13 14">HR-AS</strain>
    </source>
</reference>
<dbReference type="PANTHER" id="PTHR43765">
    <property type="entry name" value="2-DEHYDROPANTOATE 2-REDUCTASE-RELATED"/>
    <property type="match status" value="1"/>
</dbReference>
<dbReference type="InterPro" id="IPR013332">
    <property type="entry name" value="KPR_N"/>
</dbReference>
<evidence type="ECO:0000313" key="13">
    <source>
        <dbReference type="EMBL" id="PWR25821.1"/>
    </source>
</evidence>
<proteinExistence type="inferred from homology"/>
<name>A0A317EGD7_9PROT</name>
<organism evidence="13 14">
    <name type="scientific">Zavarzinia aquatilis</name>
    <dbReference type="NCBI Taxonomy" id="2211142"/>
    <lineage>
        <taxon>Bacteria</taxon>
        <taxon>Pseudomonadati</taxon>
        <taxon>Pseudomonadota</taxon>
        <taxon>Alphaproteobacteria</taxon>
        <taxon>Rhodospirillales</taxon>
        <taxon>Zavarziniaceae</taxon>
        <taxon>Zavarzinia</taxon>
    </lineage>
</organism>
<dbReference type="GO" id="GO:0050661">
    <property type="term" value="F:NADP binding"/>
    <property type="evidence" value="ECO:0007669"/>
    <property type="project" value="TreeGrafter"/>
</dbReference>
<dbReference type="Pfam" id="PF08546">
    <property type="entry name" value="ApbA_C"/>
    <property type="match status" value="1"/>
</dbReference>
<comment type="catalytic activity">
    <reaction evidence="9 10">
        <text>(R)-pantoate + NADP(+) = 2-dehydropantoate + NADPH + H(+)</text>
        <dbReference type="Rhea" id="RHEA:16233"/>
        <dbReference type="ChEBI" id="CHEBI:11561"/>
        <dbReference type="ChEBI" id="CHEBI:15378"/>
        <dbReference type="ChEBI" id="CHEBI:15980"/>
        <dbReference type="ChEBI" id="CHEBI:57783"/>
        <dbReference type="ChEBI" id="CHEBI:58349"/>
        <dbReference type="EC" id="1.1.1.169"/>
    </reaction>
</comment>
<dbReference type="Gene3D" id="3.40.50.720">
    <property type="entry name" value="NAD(P)-binding Rossmann-like Domain"/>
    <property type="match status" value="1"/>
</dbReference>
<comment type="similarity">
    <text evidence="2 10">Belongs to the ketopantoate reductase family.</text>
</comment>
<dbReference type="GO" id="GO:0008677">
    <property type="term" value="F:2-dehydropantoate 2-reductase activity"/>
    <property type="evidence" value="ECO:0007669"/>
    <property type="project" value="UniProtKB-EC"/>
</dbReference>
<keyword evidence="7 10" id="KW-0560">Oxidoreductase</keyword>
<accession>A0A317EGD7</accession>
<dbReference type="Proteomes" id="UP000245461">
    <property type="component" value="Unassembled WGS sequence"/>
</dbReference>
<keyword evidence="14" id="KW-1185">Reference proteome</keyword>
<evidence type="ECO:0000259" key="12">
    <source>
        <dbReference type="Pfam" id="PF08546"/>
    </source>
</evidence>
<dbReference type="InterPro" id="IPR003710">
    <property type="entry name" value="ApbA"/>
</dbReference>
<dbReference type="InterPro" id="IPR013752">
    <property type="entry name" value="KPA_reductase"/>
</dbReference>
<evidence type="ECO:0000256" key="2">
    <source>
        <dbReference type="ARBA" id="ARBA00007870"/>
    </source>
</evidence>